<dbReference type="SMART" id="SM00530">
    <property type="entry name" value="HTH_XRE"/>
    <property type="match status" value="1"/>
</dbReference>
<dbReference type="RefSeq" id="WP_045928687.1">
    <property type="nucleotide sequence ID" value="NZ_JBHSZS010000022.1"/>
</dbReference>
<dbReference type="Proteomes" id="UP000033533">
    <property type="component" value="Unassembled WGS sequence"/>
</dbReference>
<dbReference type="PATRIC" id="fig|1218493.3.peg.1804"/>
<comment type="caution">
    <text evidence="2">The sequence shown here is derived from an EMBL/GenBank/DDBJ whole genome shotgun (WGS) entry which is preliminary data.</text>
</comment>
<dbReference type="OrthoDB" id="2360592at2"/>
<dbReference type="InterPro" id="IPR053163">
    <property type="entry name" value="HTH-type_regulator_Rgg"/>
</dbReference>
<evidence type="ECO:0000313" key="2">
    <source>
        <dbReference type="EMBL" id="KJY54372.1"/>
    </source>
</evidence>
<proteinExistence type="predicted"/>
<gene>
    <name evidence="2" type="ORF">JF76_17220</name>
</gene>
<organism evidence="2 3">
    <name type="scientific">Lactobacillus kullabergensis</name>
    <dbReference type="NCBI Taxonomy" id="1218493"/>
    <lineage>
        <taxon>Bacteria</taxon>
        <taxon>Bacillati</taxon>
        <taxon>Bacillota</taxon>
        <taxon>Bacilli</taxon>
        <taxon>Lactobacillales</taxon>
        <taxon>Lactobacillaceae</taxon>
        <taxon>Lactobacillus</taxon>
    </lineage>
</organism>
<dbReference type="EMBL" id="JXBY01000027">
    <property type="protein sequence ID" value="KJY54372.1"/>
    <property type="molecule type" value="Genomic_DNA"/>
</dbReference>
<dbReference type="AlphaFoldDB" id="A0A0F4L693"/>
<dbReference type="PROSITE" id="PS50943">
    <property type="entry name" value="HTH_CROC1"/>
    <property type="match status" value="1"/>
</dbReference>
<evidence type="ECO:0000313" key="3">
    <source>
        <dbReference type="Proteomes" id="UP000033533"/>
    </source>
</evidence>
<feature type="domain" description="HTH cro/C1-type" evidence="1">
    <location>
        <begin position="8"/>
        <end position="61"/>
    </location>
</feature>
<dbReference type="GO" id="GO:0003677">
    <property type="term" value="F:DNA binding"/>
    <property type="evidence" value="ECO:0007669"/>
    <property type="project" value="InterPro"/>
</dbReference>
<reference evidence="2 3" key="1">
    <citation type="submission" date="2014-12" db="EMBL/GenBank/DDBJ databases">
        <title>Comparative genomics of the lactic acid bacteria isolated from the honey bee gut.</title>
        <authorList>
            <person name="Ellegaard K.M."/>
            <person name="Tamarit D."/>
            <person name="Javelind E."/>
            <person name="Olofsson T."/>
            <person name="Andersson S.G."/>
            <person name="Vasquez A."/>
        </authorList>
    </citation>
    <scope>NUCLEOTIDE SEQUENCE [LARGE SCALE GENOMIC DNA]</scope>
    <source>
        <strain evidence="2 3">Biut2</strain>
    </source>
</reference>
<name>A0A0F4L693_9LACO</name>
<dbReference type="InterPro" id="IPR011990">
    <property type="entry name" value="TPR-like_helical_dom_sf"/>
</dbReference>
<dbReference type="PANTHER" id="PTHR37038">
    <property type="entry name" value="TRANSCRIPTIONAL REGULATOR-RELATED"/>
    <property type="match status" value="1"/>
</dbReference>
<protein>
    <recommendedName>
        <fullName evidence="1">HTH cro/C1-type domain-containing protein</fullName>
    </recommendedName>
</protein>
<evidence type="ECO:0000259" key="1">
    <source>
        <dbReference type="PROSITE" id="PS50943"/>
    </source>
</evidence>
<dbReference type="PANTHER" id="PTHR37038:SF13">
    <property type="entry name" value="HTH CRO_C1-TYPE DOMAIN-CONTAINING PROTEIN"/>
    <property type="match status" value="1"/>
</dbReference>
<dbReference type="InterPro" id="IPR010982">
    <property type="entry name" value="Lambda_DNA-bd_dom_sf"/>
</dbReference>
<dbReference type="SUPFAM" id="SSF47413">
    <property type="entry name" value="lambda repressor-like DNA-binding domains"/>
    <property type="match status" value="1"/>
</dbReference>
<dbReference type="CDD" id="cd00093">
    <property type="entry name" value="HTH_XRE"/>
    <property type="match status" value="1"/>
</dbReference>
<dbReference type="Pfam" id="PF01381">
    <property type="entry name" value="HTH_3"/>
    <property type="match status" value="1"/>
</dbReference>
<sequence length="274" mass="31576">MSNFGKTIHSLRTTRKMTQQDLAQDLFDRSTISKIENTELSTTYENELKLIKRLGLTPNEFEYISNGYHISTKSQLLHRFLNLDGSIDKDKINSLLQDCLLVKNDDDIKRITIILKALLLVVKPKGFTHAQELVQPIWFNSLRNIEIFTVTDITILNSILFAFDYQTANEIIARIIANIDNHYPFMRTLKTNTLINQAIIQMTHHKFKLAVTILNSLKPLLKSLRQYDKLLVVNARIAICQKHKLEALEQISLLEKIGAQNLAESLKQEVEDFL</sequence>
<dbReference type="InterPro" id="IPR001387">
    <property type="entry name" value="Cro/C1-type_HTH"/>
</dbReference>
<dbReference type="Gene3D" id="1.25.40.10">
    <property type="entry name" value="Tetratricopeptide repeat domain"/>
    <property type="match status" value="1"/>
</dbReference>
<dbReference type="HOGENOM" id="CLU_078725_1_0_9"/>
<accession>A0A0F4L693</accession>